<dbReference type="Gene3D" id="1.10.10.10">
    <property type="entry name" value="Winged helix-like DNA-binding domain superfamily/Winged helix DNA-binding domain"/>
    <property type="match status" value="1"/>
</dbReference>
<organism evidence="6 7">
    <name type="scientific">Paenibacillus sediminis</name>
    <dbReference type="NCBI Taxonomy" id="664909"/>
    <lineage>
        <taxon>Bacteria</taxon>
        <taxon>Bacillati</taxon>
        <taxon>Bacillota</taxon>
        <taxon>Bacilli</taxon>
        <taxon>Bacillales</taxon>
        <taxon>Paenibacillaceae</taxon>
        <taxon>Paenibacillus</taxon>
    </lineage>
</organism>
<dbReference type="PANTHER" id="PTHR30126:SF40">
    <property type="entry name" value="HTH-TYPE TRANSCRIPTIONAL REGULATOR GLTR"/>
    <property type="match status" value="1"/>
</dbReference>
<evidence type="ECO:0000256" key="1">
    <source>
        <dbReference type="ARBA" id="ARBA00009437"/>
    </source>
</evidence>
<dbReference type="InterPro" id="IPR036388">
    <property type="entry name" value="WH-like_DNA-bd_sf"/>
</dbReference>
<evidence type="ECO:0000256" key="3">
    <source>
        <dbReference type="ARBA" id="ARBA00023125"/>
    </source>
</evidence>
<keyword evidence="3 6" id="KW-0238">DNA-binding</keyword>
<evidence type="ECO:0000256" key="4">
    <source>
        <dbReference type="ARBA" id="ARBA00023163"/>
    </source>
</evidence>
<dbReference type="PRINTS" id="PR00039">
    <property type="entry name" value="HTHLYSR"/>
</dbReference>
<dbReference type="Pfam" id="PF03466">
    <property type="entry name" value="LysR_substrate"/>
    <property type="match status" value="1"/>
</dbReference>
<dbReference type="InterPro" id="IPR005119">
    <property type="entry name" value="LysR_subst-bd"/>
</dbReference>
<evidence type="ECO:0000256" key="2">
    <source>
        <dbReference type="ARBA" id="ARBA00023015"/>
    </source>
</evidence>
<feature type="domain" description="HTH lysR-type" evidence="5">
    <location>
        <begin position="1"/>
        <end position="57"/>
    </location>
</feature>
<accession>A0ABS4H5V4</accession>
<evidence type="ECO:0000313" key="6">
    <source>
        <dbReference type="EMBL" id="MBP1937907.1"/>
    </source>
</evidence>
<gene>
    <name evidence="6" type="ORF">J2Z20_002824</name>
</gene>
<dbReference type="Proteomes" id="UP001519273">
    <property type="component" value="Unassembled WGS sequence"/>
</dbReference>
<name>A0ABS4H5V4_9BACL</name>
<evidence type="ECO:0000313" key="7">
    <source>
        <dbReference type="Proteomes" id="UP001519273"/>
    </source>
</evidence>
<dbReference type="CDD" id="cd05466">
    <property type="entry name" value="PBP2_LTTR_substrate"/>
    <property type="match status" value="1"/>
</dbReference>
<evidence type="ECO:0000259" key="5">
    <source>
        <dbReference type="PROSITE" id="PS50931"/>
    </source>
</evidence>
<keyword evidence="4" id="KW-0804">Transcription</keyword>
<dbReference type="PANTHER" id="PTHR30126">
    <property type="entry name" value="HTH-TYPE TRANSCRIPTIONAL REGULATOR"/>
    <property type="match status" value="1"/>
</dbReference>
<dbReference type="Pfam" id="PF00126">
    <property type="entry name" value="HTH_1"/>
    <property type="match status" value="1"/>
</dbReference>
<dbReference type="Gene3D" id="3.40.190.290">
    <property type="match status" value="1"/>
</dbReference>
<keyword evidence="7" id="KW-1185">Reference proteome</keyword>
<keyword evidence="2" id="KW-0805">Transcription regulation</keyword>
<sequence>MLEDLHVFTTVVEQSSLNKASKLLNLSQPALSRKVAKLEEELGVSLFHRKGKRLELTKIGQLTYTFALEQQQHYIKFLQNIAQFRNDEQSTVTLGASLTTLQTTLPSLVNTFMEKHPNADLKLITGKTHEIVSYLRDNKVDVGIVASSISESGLHCIPLFHDHLELVLPKHHVMTNSNHLEMDQLNGLPMITFSKGTWYRKLIDDLFLQYGIMPDVRMEIDSFEAIIRLLPTSKAAALLPKSYLRPQLLEDNGLTVIHMKELEQTRRTTCLIYADKAELSRSARKLISETMTAFQVE</sequence>
<reference evidence="6 7" key="1">
    <citation type="submission" date="2021-03" db="EMBL/GenBank/DDBJ databases">
        <title>Genomic Encyclopedia of Type Strains, Phase IV (KMG-IV): sequencing the most valuable type-strain genomes for metagenomic binning, comparative biology and taxonomic classification.</title>
        <authorList>
            <person name="Goeker M."/>
        </authorList>
    </citation>
    <scope>NUCLEOTIDE SEQUENCE [LARGE SCALE GENOMIC DNA]</scope>
    <source>
        <strain evidence="6 7">DSM 23491</strain>
    </source>
</reference>
<protein>
    <submittedName>
        <fullName evidence="6">DNA-binding transcriptional LysR family regulator</fullName>
    </submittedName>
</protein>
<proteinExistence type="inferred from homology"/>
<comment type="caution">
    <text evidence="6">The sequence shown here is derived from an EMBL/GenBank/DDBJ whole genome shotgun (WGS) entry which is preliminary data.</text>
</comment>
<dbReference type="PROSITE" id="PS50931">
    <property type="entry name" value="HTH_LYSR"/>
    <property type="match status" value="1"/>
</dbReference>
<dbReference type="RefSeq" id="WP_209851399.1">
    <property type="nucleotide sequence ID" value="NZ_CBCRVE010000009.1"/>
</dbReference>
<dbReference type="GO" id="GO:0003677">
    <property type="term" value="F:DNA binding"/>
    <property type="evidence" value="ECO:0007669"/>
    <property type="project" value="UniProtKB-KW"/>
</dbReference>
<dbReference type="InterPro" id="IPR036390">
    <property type="entry name" value="WH_DNA-bd_sf"/>
</dbReference>
<dbReference type="InterPro" id="IPR000847">
    <property type="entry name" value="LysR_HTH_N"/>
</dbReference>
<dbReference type="SUPFAM" id="SSF46785">
    <property type="entry name" value="Winged helix' DNA-binding domain"/>
    <property type="match status" value="1"/>
</dbReference>
<dbReference type="EMBL" id="JAGGKP010000008">
    <property type="protein sequence ID" value="MBP1937907.1"/>
    <property type="molecule type" value="Genomic_DNA"/>
</dbReference>
<dbReference type="SUPFAM" id="SSF53850">
    <property type="entry name" value="Periplasmic binding protein-like II"/>
    <property type="match status" value="1"/>
</dbReference>
<comment type="similarity">
    <text evidence="1">Belongs to the LysR transcriptional regulatory family.</text>
</comment>